<evidence type="ECO:0000259" key="1">
    <source>
        <dbReference type="Pfam" id="PF06202"/>
    </source>
</evidence>
<gene>
    <name evidence="2" type="ORF">COS91_02325</name>
</gene>
<dbReference type="InterPro" id="IPR008928">
    <property type="entry name" value="6-hairpin_glycosidase_sf"/>
</dbReference>
<organism evidence="2 3">
    <name type="scientific">Candidatus Desantisbacteria bacterium CG07_land_8_20_14_0_80_39_15</name>
    <dbReference type="NCBI Taxonomy" id="1974549"/>
    <lineage>
        <taxon>Bacteria</taxon>
        <taxon>Candidatus Desantisiibacteriota</taxon>
    </lineage>
</organism>
<feature type="domain" description="Glycogen debranching enzyme C-terminal" evidence="1">
    <location>
        <begin position="280"/>
        <end position="581"/>
    </location>
</feature>
<evidence type="ECO:0000313" key="2">
    <source>
        <dbReference type="EMBL" id="PIU51842.1"/>
    </source>
</evidence>
<comment type="caution">
    <text evidence="2">The sequence shown here is derived from an EMBL/GenBank/DDBJ whole genome shotgun (WGS) entry which is preliminary data.</text>
</comment>
<dbReference type="Gene3D" id="1.50.10.10">
    <property type="match status" value="1"/>
</dbReference>
<dbReference type="InterPro" id="IPR032790">
    <property type="entry name" value="GDE_C"/>
</dbReference>
<sequence length="625" mass="74175">MDEFEYEPVESSESAKTQRILLRNPRVEFGQSIFSCRLEDYVIPNRDYHYEGLTAIVNNENWKFLDGIGFKVENFFLQPIRVRVLPWQAVYEYCFDKNRLKVRYSLLENGLKLTFSADNPQKISLTSLIDLRHVHDESRFEKHIFSPGKKILKVAKDEKELFIIGVDTESIEIKRQHWRYKLGTGFRKKENSNIFFQPEERYVARVDGLKLNKNEILILCNTQNPREEAPHLNDLLFLNKYSKFFSECYGEFYGRAFLGRAYCLLHNFNIFFDNLLIPDAGFGWFREIWFRDCFEGMYNNFHVYYNYNKGHMKKIIVFALNSQNTSGLIPTMLREKPVYNSIDTTLLCFLTAFKYIKSSRDAEFKKFVLEKAKKFLEGVEKQMFCRVSSEKLLLTSCDASWTDSKINNMSTRLPEGWAPEKYYYLIEINALWIRFLSGLGKDVSSIKENFKKIFFHNDILCDIVSENMKRNCVENSLGIVAFPLLPNLFSEEECLRLFSRIQTHFMYRNEKLFGPILRNAGEKTYLNDEQYHGYVFWPRDLPYFIRFLLRIGKGDLVEEILVNILEHQMNEGTIFYTQELFSPPLNDPVPVKNPAQYWSQFVEPFIWFYNWVNKPKRTLENHGYQ</sequence>
<dbReference type="Proteomes" id="UP000229227">
    <property type="component" value="Unassembled WGS sequence"/>
</dbReference>
<dbReference type="SUPFAM" id="SSF48208">
    <property type="entry name" value="Six-hairpin glycosidases"/>
    <property type="match status" value="1"/>
</dbReference>
<dbReference type="EMBL" id="PEWN01000037">
    <property type="protein sequence ID" value="PIU51842.1"/>
    <property type="molecule type" value="Genomic_DNA"/>
</dbReference>
<accession>A0A2M6ZHJ4</accession>
<protein>
    <recommendedName>
        <fullName evidence="1">Glycogen debranching enzyme C-terminal domain-containing protein</fullName>
    </recommendedName>
</protein>
<evidence type="ECO:0000313" key="3">
    <source>
        <dbReference type="Proteomes" id="UP000229227"/>
    </source>
</evidence>
<reference evidence="3" key="1">
    <citation type="submission" date="2017-09" db="EMBL/GenBank/DDBJ databases">
        <title>Depth-based differentiation of microbial function through sediment-hosted aquifers and enrichment of novel symbionts in the deep terrestrial subsurface.</title>
        <authorList>
            <person name="Probst A.J."/>
            <person name="Ladd B."/>
            <person name="Jarett J.K."/>
            <person name="Geller-Mcgrath D.E."/>
            <person name="Sieber C.M.K."/>
            <person name="Emerson J.B."/>
            <person name="Anantharaman K."/>
            <person name="Thomas B.C."/>
            <person name="Malmstrom R."/>
            <person name="Stieglmeier M."/>
            <person name="Klingl A."/>
            <person name="Woyke T."/>
            <person name="Ryan C.M."/>
            <person name="Banfield J.F."/>
        </authorList>
    </citation>
    <scope>NUCLEOTIDE SEQUENCE [LARGE SCALE GENOMIC DNA]</scope>
</reference>
<dbReference type="GO" id="GO:0005975">
    <property type="term" value="P:carbohydrate metabolic process"/>
    <property type="evidence" value="ECO:0007669"/>
    <property type="project" value="InterPro"/>
</dbReference>
<proteinExistence type="predicted"/>
<dbReference type="InterPro" id="IPR012341">
    <property type="entry name" value="6hp_glycosidase-like_sf"/>
</dbReference>
<name>A0A2M6ZHJ4_9BACT</name>
<dbReference type="AlphaFoldDB" id="A0A2M6ZHJ4"/>
<dbReference type="Pfam" id="PF06202">
    <property type="entry name" value="GDE_C"/>
    <property type="match status" value="1"/>
</dbReference>